<dbReference type="Proteomes" id="UP000789920">
    <property type="component" value="Unassembled WGS sequence"/>
</dbReference>
<name>A0ACA9RGC3_9GLOM</name>
<protein>
    <submittedName>
        <fullName evidence="1">15681_t:CDS:1</fullName>
    </submittedName>
</protein>
<gene>
    <name evidence="1" type="ORF">RPERSI_LOCUS19522</name>
</gene>
<accession>A0ACA9RGC3</accession>
<sequence length="158" mass="18836">DGPPRKRPRLIEALDDEQVFDDSTAMGWTDQEKGKEQRLALFKGLKVAQFDWFMKLHLGNWPVIYVSFKDLNYKSWESMLNSIRKRISDLYKEHSYILDNKKLREYDEPLFKNIINGTIKESDLMDALSDLARHLHNYFGKQTIILIDEYNWPMEYAE</sequence>
<dbReference type="EMBL" id="CAJVQC010053597">
    <property type="protein sequence ID" value="CAG8793121.1"/>
    <property type="molecule type" value="Genomic_DNA"/>
</dbReference>
<proteinExistence type="predicted"/>
<feature type="non-terminal residue" evidence="1">
    <location>
        <position position="1"/>
    </location>
</feature>
<reference evidence="1" key="1">
    <citation type="submission" date="2021-06" db="EMBL/GenBank/DDBJ databases">
        <authorList>
            <person name="Kallberg Y."/>
            <person name="Tangrot J."/>
            <person name="Rosling A."/>
        </authorList>
    </citation>
    <scope>NUCLEOTIDE SEQUENCE</scope>
    <source>
        <strain evidence="1">MA461A</strain>
    </source>
</reference>
<organism evidence="1 2">
    <name type="scientific">Racocetra persica</name>
    <dbReference type="NCBI Taxonomy" id="160502"/>
    <lineage>
        <taxon>Eukaryota</taxon>
        <taxon>Fungi</taxon>
        <taxon>Fungi incertae sedis</taxon>
        <taxon>Mucoromycota</taxon>
        <taxon>Glomeromycotina</taxon>
        <taxon>Glomeromycetes</taxon>
        <taxon>Diversisporales</taxon>
        <taxon>Gigasporaceae</taxon>
        <taxon>Racocetra</taxon>
    </lineage>
</organism>
<evidence type="ECO:0000313" key="2">
    <source>
        <dbReference type="Proteomes" id="UP000789920"/>
    </source>
</evidence>
<keyword evidence="2" id="KW-1185">Reference proteome</keyword>
<evidence type="ECO:0000313" key="1">
    <source>
        <dbReference type="EMBL" id="CAG8793121.1"/>
    </source>
</evidence>
<comment type="caution">
    <text evidence="1">The sequence shown here is derived from an EMBL/GenBank/DDBJ whole genome shotgun (WGS) entry which is preliminary data.</text>
</comment>
<feature type="non-terminal residue" evidence="1">
    <location>
        <position position="158"/>
    </location>
</feature>